<dbReference type="EMBL" id="JH393257">
    <property type="protein sequence ID" value="EHJ94146.1"/>
    <property type="molecule type" value="Genomic_DNA"/>
</dbReference>
<organism evidence="1 2">
    <name type="scientific">Vreelandella boliviensis LC1</name>
    <dbReference type="NCBI Taxonomy" id="1072583"/>
    <lineage>
        <taxon>Bacteria</taxon>
        <taxon>Pseudomonadati</taxon>
        <taxon>Pseudomonadota</taxon>
        <taxon>Gammaproteobacteria</taxon>
        <taxon>Oceanospirillales</taxon>
        <taxon>Halomonadaceae</taxon>
        <taxon>Vreelandella</taxon>
    </lineage>
</organism>
<accession>A0A7U9C486</accession>
<evidence type="ECO:0000313" key="1">
    <source>
        <dbReference type="EMBL" id="EHJ94146.1"/>
    </source>
</evidence>
<reference evidence="1 2" key="1">
    <citation type="submission" date="2011-10" db="EMBL/GenBank/DDBJ databases">
        <authorList>
            <person name="Quillaguamn J."/>
            <person name="Guzmn D."/>
            <person name="Balderrama-Subieta A."/>
            <person name="Cardona-Ortuo C."/>
            <person name="Guevara-Martnez M."/>
            <person name="Callisaya-Quispe N."/>
        </authorList>
    </citation>
    <scope>NUCLEOTIDE SEQUENCE [LARGE SCALE GENOMIC DNA]</scope>
    <source>
        <strain evidence="1 2">LC1</strain>
    </source>
</reference>
<dbReference type="Proteomes" id="UP000005756">
    <property type="component" value="Unassembled WGS sequence"/>
</dbReference>
<protein>
    <submittedName>
        <fullName evidence="1">Uncharacterized protein</fullName>
    </submittedName>
</protein>
<sequence length="51" mass="5747">MRGFMLTLYSEKPRILKDKNKQRTALLVSIGASLGDFNGLQCFFSVADDSY</sequence>
<proteinExistence type="predicted"/>
<dbReference type="AlphaFoldDB" id="A0A7U9C486"/>
<gene>
    <name evidence="1" type="ORF">KUC_1104</name>
</gene>
<evidence type="ECO:0000313" key="2">
    <source>
        <dbReference type="Proteomes" id="UP000005756"/>
    </source>
</evidence>
<name>A0A7U9C486_9GAMM</name>